<protein>
    <submittedName>
        <fullName evidence="1">Regulatory protein</fullName>
    </submittedName>
</protein>
<organism evidence="1">
    <name type="scientific">Myoviridae sp. ctuev19</name>
    <dbReference type="NCBI Taxonomy" id="2827716"/>
    <lineage>
        <taxon>Viruses</taxon>
        <taxon>Duplodnaviria</taxon>
        <taxon>Heunggongvirae</taxon>
        <taxon>Uroviricota</taxon>
        <taxon>Caudoviricetes</taxon>
    </lineage>
</organism>
<name>A0A8S5SEX4_9CAUD</name>
<accession>A0A8S5SEX4</accession>
<reference evidence="1" key="1">
    <citation type="journal article" date="2021" name="Proc. Natl. Acad. Sci. U.S.A.">
        <title>A Catalog of Tens of Thousands of Viruses from Human Metagenomes Reveals Hidden Associations with Chronic Diseases.</title>
        <authorList>
            <person name="Tisza M.J."/>
            <person name="Buck C.B."/>
        </authorList>
    </citation>
    <scope>NUCLEOTIDE SEQUENCE</scope>
    <source>
        <strain evidence="1">Ctuev19</strain>
    </source>
</reference>
<dbReference type="SUPFAM" id="SSF47413">
    <property type="entry name" value="lambda repressor-like DNA-binding domains"/>
    <property type="match status" value="1"/>
</dbReference>
<dbReference type="GO" id="GO:0003677">
    <property type="term" value="F:DNA binding"/>
    <property type="evidence" value="ECO:0007669"/>
    <property type="project" value="InterPro"/>
</dbReference>
<dbReference type="EMBL" id="BK032585">
    <property type="protein sequence ID" value="DAF49636.1"/>
    <property type="molecule type" value="Genomic_DNA"/>
</dbReference>
<dbReference type="InterPro" id="IPR010982">
    <property type="entry name" value="Lambda_DNA-bd_dom_sf"/>
</dbReference>
<sequence length="60" mass="6833">MTEWGNKIKARLMAAGVKQKDFAKKCGYEATRLSHLLSDAKVSDKAKQKIEIELKKLERV</sequence>
<proteinExistence type="predicted"/>
<evidence type="ECO:0000313" key="1">
    <source>
        <dbReference type="EMBL" id="DAF49636.1"/>
    </source>
</evidence>